<feature type="transmembrane region" description="Helical" evidence="2">
    <location>
        <begin position="352"/>
        <end position="369"/>
    </location>
</feature>
<keyword evidence="2" id="KW-0472">Membrane</keyword>
<feature type="transmembrane region" description="Helical" evidence="2">
    <location>
        <begin position="61"/>
        <end position="81"/>
    </location>
</feature>
<feature type="region of interest" description="Disordered" evidence="1">
    <location>
        <begin position="1"/>
        <end position="27"/>
    </location>
</feature>
<evidence type="ECO:0000256" key="2">
    <source>
        <dbReference type="SAM" id="Phobius"/>
    </source>
</evidence>
<dbReference type="Proteomes" id="UP000295172">
    <property type="component" value="Unassembled WGS sequence"/>
</dbReference>
<dbReference type="NCBIfam" id="NF047321">
    <property type="entry name" value="SCO7613_CTERM"/>
    <property type="match status" value="1"/>
</dbReference>
<evidence type="ECO:0000313" key="3">
    <source>
        <dbReference type="EMBL" id="TDD16176.1"/>
    </source>
</evidence>
<comment type="caution">
    <text evidence="3">The sequence shown here is derived from an EMBL/GenBank/DDBJ whole genome shotgun (WGS) entry which is preliminary data.</text>
</comment>
<dbReference type="OrthoDB" id="3805435at2"/>
<feature type="transmembrane region" description="Helical" evidence="2">
    <location>
        <begin position="528"/>
        <end position="545"/>
    </location>
</feature>
<reference evidence="3 4" key="1">
    <citation type="submission" date="2019-02" db="EMBL/GenBank/DDBJ databases">
        <title>Draft genome sequences of novel Actinobacteria.</title>
        <authorList>
            <person name="Sahin N."/>
            <person name="Ay H."/>
            <person name="Saygin H."/>
        </authorList>
    </citation>
    <scope>NUCLEOTIDE SEQUENCE [LARGE SCALE GENOMIC DNA]</scope>
    <source>
        <strain evidence="3 4">16K104</strain>
    </source>
</reference>
<feature type="transmembrane region" description="Helical" evidence="2">
    <location>
        <begin position="302"/>
        <end position="317"/>
    </location>
</feature>
<accession>A0A4V2YDP5</accession>
<keyword evidence="2" id="KW-1133">Transmembrane helix</keyword>
<feature type="transmembrane region" description="Helical" evidence="2">
    <location>
        <begin position="376"/>
        <end position="395"/>
    </location>
</feature>
<feature type="transmembrane region" description="Helical" evidence="2">
    <location>
        <begin position="146"/>
        <end position="165"/>
    </location>
</feature>
<feature type="transmembrane region" description="Helical" evidence="2">
    <location>
        <begin position="575"/>
        <end position="593"/>
    </location>
</feature>
<organism evidence="3 4">
    <name type="scientific">Kribbella turkmenica</name>
    <dbReference type="NCBI Taxonomy" id="2530375"/>
    <lineage>
        <taxon>Bacteria</taxon>
        <taxon>Bacillati</taxon>
        <taxon>Actinomycetota</taxon>
        <taxon>Actinomycetes</taxon>
        <taxon>Propionibacteriales</taxon>
        <taxon>Kribbellaceae</taxon>
        <taxon>Kribbella</taxon>
    </lineage>
</organism>
<feature type="transmembrane region" description="Helical" evidence="2">
    <location>
        <begin position="121"/>
        <end position="139"/>
    </location>
</feature>
<evidence type="ECO:0000256" key="1">
    <source>
        <dbReference type="SAM" id="MobiDB-lite"/>
    </source>
</evidence>
<feature type="transmembrane region" description="Helical" evidence="2">
    <location>
        <begin position="401"/>
        <end position="423"/>
    </location>
</feature>
<evidence type="ECO:0000313" key="4">
    <source>
        <dbReference type="Proteomes" id="UP000295172"/>
    </source>
</evidence>
<dbReference type="InterPro" id="IPR058062">
    <property type="entry name" value="SCO7613_C"/>
</dbReference>
<gene>
    <name evidence="3" type="ORF">E1218_30265</name>
</gene>
<sequence length="637" mass="65122">MRQPAAAFQPPLPPSPEPVRRPKPPRRRLSPQATLLSLGVLLLLAAGVTFLAVNWDSLPVALQAGIIGTLAALAFAGSIPASRSSLAASAEALAILGCGLLTVDLYGARALGLVSEDAVDGVTYSAVVFASVALVNLLMTRLAPKVVTYGVTAVIAGQLPLPLILVDRVSLPWLLAALLAQVVATLALSALSTPIVRRTGAITSAVVFVGILVTGMVRTFLGLLTKYAADYRDFAGTSFTSAELRTVVATTAVVCVAAITGVLMLRKRPLPVTPGLGEAVCAAAAGFTVATCLPQVPGPGRWLTTGVATVLTIALILRGRRAGAVSTVLSAGTITVASVNLFYCLWLADVRQLGFIAGIIAVLAVFAAVRKTVDAVPAAGVASLGAQFAVVLFTIDEFIGLWAGAVSVAVVGACGAGLACRYVGKPLERMLIGSSAIAVLVAEAIAAVVSVDSGTGVVLTITAAPLIAYGMNPARRDALLVAGLLLIIANTAFVLAAGGTTIEWFTVPPAVVMLAIGVLAWRDQPSWVYLGPGLLIGLVPSALIADGNHSWVRVTFVVAAALAVIVLGAQLGLQAPFAVGAAVLAKVGIWQFVEAAPLIPRWITLGAAGAVLLAVGATYERRLSQAKQAARWLSALR</sequence>
<protein>
    <submittedName>
        <fullName evidence="3">Uncharacterized protein</fullName>
    </submittedName>
</protein>
<feature type="transmembrane region" description="Helical" evidence="2">
    <location>
        <begin position="171"/>
        <end position="191"/>
    </location>
</feature>
<feature type="transmembrane region" description="Helical" evidence="2">
    <location>
        <begin position="244"/>
        <end position="264"/>
    </location>
</feature>
<feature type="transmembrane region" description="Helical" evidence="2">
    <location>
        <begin position="504"/>
        <end position="521"/>
    </location>
</feature>
<feature type="transmembrane region" description="Helical" evidence="2">
    <location>
        <begin position="455"/>
        <end position="471"/>
    </location>
</feature>
<feature type="transmembrane region" description="Helical" evidence="2">
    <location>
        <begin position="33"/>
        <end position="55"/>
    </location>
</feature>
<dbReference type="EMBL" id="SMKR01000182">
    <property type="protein sequence ID" value="TDD16176.1"/>
    <property type="molecule type" value="Genomic_DNA"/>
</dbReference>
<feature type="transmembrane region" description="Helical" evidence="2">
    <location>
        <begin position="93"/>
        <end position="115"/>
    </location>
</feature>
<feature type="transmembrane region" description="Helical" evidence="2">
    <location>
        <begin position="478"/>
        <end position="498"/>
    </location>
</feature>
<name>A0A4V2YDP5_9ACTN</name>
<feature type="transmembrane region" description="Helical" evidence="2">
    <location>
        <begin position="324"/>
        <end position="346"/>
    </location>
</feature>
<feature type="transmembrane region" description="Helical" evidence="2">
    <location>
        <begin position="430"/>
        <end position="449"/>
    </location>
</feature>
<feature type="transmembrane region" description="Helical" evidence="2">
    <location>
        <begin position="276"/>
        <end position="296"/>
    </location>
</feature>
<keyword evidence="2" id="KW-0812">Transmembrane</keyword>
<dbReference type="AlphaFoldDB" id="A0A4V2YDP5"/>
<keyword evidence="4" id="KW-1185">Reference proteome</keyword>
<proteinExistence type="predicted"/>
<feature type="transmembrane region" description="Helical" evidence="2">
    <location>
        <begin position="599"/>
        <end position="619"/>
    </location>
</feature>
<feature type="transmembrane region" description="Helical" evidence="2">
    <location>
        <begin position="203"/>
        <end position="224"/>
    </location>
</feature>
<feature type="transmembrane region" description="Helical" evidence="2">
    <location>
        <begin position="551"/>
        <end position="568"/>
    </location>
</feature>